<dbReference type="Proteomes" id="UP000186894">
    <property type="component" value="Unassembled WGS sequence"/>
</dbReference>
<dbReference type="EMBL" id="MKIM01000024">
    <property type="protein sequence ID" value="OLP45738.1"/>
    <property type="molecule type" value="Genomic_DNA"/>
</dbReference>
<evidence type="ECO:0000313" key="2">
    <source>
        <dbReference type="Proteomes" id="UP000186894"/>
    </source>
</evidence>
<dbReference type="OrthoDB" id="336284at2"/>
<dbReference type="Gene3D" id="3.40.50.300">
    <property type="entry name" value="P-loop containing nucleotide triphosphate hydrolases"/>
    <property type="match status" value="1"/>
</dbReference>
<comment type="caution">
    <text evidence="1">The sequence shown here is derived from an EMBL/GenBank/DDBJ whole genome shotgun (WGS) entry which is preliminary data.</text>
</comment>
<dbReference type="SUPFAM" id="SSF52540">
    <property type="entry name" value="P-loop containing nucleoside triphosphate hydrolases"/>
    <property type="match status" value="1"/>
</dbReference>
<sequence length="1449" mass="163530">MSTPTPDSQAVFDRTFYRLTNEELADLGTAISSVRRAYWRKELKWDDLLSSKRVLLVSEAGCGKTYECRTQQQKLWHDGEAAFFLDLSVLATTPIEEILSGEEFKRLENWKHAQSDVATFFLDSIDELKLTRGKFDIALRRLRKLVDGQLARVRVIVTSRPVPFDRKLIVDQFPIPKPETVTAGASAFAEIAMRHSRPQVTDDDQESEGWSNVGLLPLSTSQMRALAVSQHVTNPDDLLRDIQRRNAEEFAERPQDLVELCADWRDLQRIRSHRDQVESNVATKLKPNAEREERTELSLERAQTLASRLALAAILMRKLTLRHDASSDDVEASESALDVSRLLPDASTDEHKTLLERPLFGFASYGRVRFHHRSVLEYLAAIRLEALLQRGVPMKSIKRLLFTETAQGLPVVRPSVRPVAAWLALSRDSVFDEIVSRDPPIVLDFGDPQSLRPDQRIRALDAFISRYREGEWRGLSIPHIQVRRFASPELADTIKRHWTAGIPNHEVRDLVLDLIAAGPIPECADIAHEVALDQDIPATLRSTAISVLVALNDPRLAAISEGMGSRPDLWNDEVTRRSFVHLFPQHLPLTILGNILARVREDKGAVGHLTYHLPNLIEGLASTDVDLDDLRSLLTQLVKNGVIWDPSRHPHLVTNRPDLLEALFAVCRRQADLGVRTSAWLTSTLLVLRLNGSRRGDNDRRVSLMKAIAELRPRAREEAFWAEDAFLSGMHPEPDPWHRLYTIARGGGMTLTPDSDLDWVHSRLANPDEPLIHRQMMLWALTTGLLHRHNEAPPTIENLRILVLDSAELTTMLEEMMKPRPLSDDMARHEREHAKRQRKEQRDTAKAHASWVAFWQEIIDHPEQLFQDTRASGTAWNLWCVMKRTGSESRSAGWNRAFIEEQFGKAVADRLRDSMLKVWRNDRPSLRSERPDGQKGTFLVRWQFGLAAIEAEAEDPNWAIKLSPQEAELACRYAPIQLNGFPSWLNAIAAAHPTAIDNVLGEEISHALFDTSNEDHSHVLQDINYASPAVAAVFLPRIRLWLETMLSGSTSNVRASETVTDHAIEIVLKVGNEDDRAFLESAVACFLEGGINVSGARGWLHLLFRLNPARATDFLEEGLADVVPEKDSDAVTWFARLFGRDNNRVYPKAPGFTPALRLRLTKLAYRHVRPSDDVRHEGTYTPDTRDNAENARNNLLGAVLDLSGTEGWVTKMAMIDDPLLAHFADRGRILAVEKAAEEADAAILSDMEFKTLDAHGEAPPNMRDAMFELLRDRLDDIDDVLLQDTSPREQWALIKDERIMRRAAARELNTMSNHLYTVDQEAATADEKETDIRLRSTSSSQQATIELKIGEKDRSAGDLHSALKDQLLTKYMAAEHSKSGCLMITVNSDRSWRHPDTNAQMSLAMLIDFLSAEAQRLERELGGAVRLMVRGLDLRPRLKREAVSRKAGA</sequence>
<dbReference type="InterPro" id="IPR027417">
    <property type="entry name" value="P-loop_NTPase"/>
</dbReference>
<dbReference type="RefSeq" id="WP_075638926.1">
    <property type="nucleotide sequence ID" value="NZ_MKIM01000024.1"/>
</dbReference>
<accession>A0A1Q8ZUZ9</accession>
<gene>
    <name evidence="1" type="ORF">BJF95_11465</name>
</gene>
<keyword evidence="2" id="KW-1185">Reference proteome</keyword>
<evidence type="ECO:0000313" key="1">
    <source>
        <dbReference type="EMBL" id="OLP45738.1"/>
    </source>
</evidence>
<name>A0A1Q8ZUZ9_9HYPH</name>
<proteinExistence type="predicted"/>
<dbReference type="CDD" id="cd00009">
    <property type="entry name" value="AAA"/>
    <property type="match status" value="1"/>
</dbReference>
<organism evidence="1 2">
    <name type="scientific">Rhizobium oryziradicis</name>
    <dbReference type="NCBI Taxonomy" id="1867956"/>
    <lineage>
        <taxon>Bacteria</taxon>
        <taxon>Pseudomonadati</taxon>
        <taxon>Pseudomonadota</taxon>
        <taxon>Alphaproteobacteria</taxon>
        <taxon>Hyphomicrobiales</taxon>
        <taxon>Rhizobiaceae</taxon>
        <taxon>Rhizobium/Agrobacterium group</taxon>
        <taxon>Rhizobium</taxon>
    </lineage>
</organism>
<protein>
    <submittedName>
        <fullName evidence="1">Uncharacterized protein</fullName>
    </submittedName>
</protein>
<reference evidence="1 2" key="1">
    <citation type="submission" date="2016-09" db="EMBL/GenBank/DDBJ databases">
        <title>Rhizobium oryziradicis sp. nov., isolated from the root of rice.</title>
        <authorList>
            <person name="Zhao J."/>
            <person name="Zhang X."/>
        </authorList>
    </citation>
    <scope>NUCLEOTIDE SEQUENCE [LARGE SCALE GENOMIC DNA]</scope>
    <source>
        <strain evidence="1 2">N19</strain>
    </source>
</reference>